<dbReference type="InterPro" id="IPR000999">
    <property type="entry name" value="RNase_III_dom"/>
</dbReference>
<keyword evidence="9" id="KW-0699">rRNA-binding</keyword>
<protein>
    <recommendedName>
        <fullName evidence="9">Ribonuclease 3</fullName>
        <ecNumber evidence="9">3.1.26.3</ecNumber>
    </recommendedName>
    <alternativeName>
        <fullName evidence="9">Ribonuclease III</fullName>
        <shortName evidence="9">RNase III</shortName>
    </alternativeName>
</protein>
<dbReference type="GO" id="GO:0006364">
    <property type="term" value="P:rRNA processing"/>
    <property type="evidence" value="ECO:0007669"/>
    <property type="project" value="UniProtKB-UniRule"/>
</dbReference>
<comment type="caution">
    <text evidence="12">The sequence shown here is derived from an EMBL/GenBank/DDBJ whole genome shotgun (WGS) entry which is preliminary data.</text>
</comment>
<comment type="function">
    <text evidence="9">Digests double-stranded RNA. Involved in the processing of primary rRNA transcript to yield the immediate precursors to the large and small rRNAs (23S and 16S). Processes some mRNAs, and tRNAs when they are encoded in the rRNA operon. Processes pre-crRNA and tracrRNA of type II CRISPR loci if present in the organism.</text>
</comment>
<dbReference type="EMBL" id="PNGC01000001">
    <property type="protein sequence ID" value="PMB90577.1"/>
    <property type="molecule type" value="Genomic_DNA"/>
</dbReference>
<dbReference type="Proteomes" id="UP000070572">
    <property type="component" value="Unassembled WGS sequence"/>
</dbReference>
<dbReference type="PROSITE" id="PS00517">
    <property type="entry name" value="RNASE_3_1"/>
    <property type="match status" value="1"/>
</dbReference>
<dbReference type="Gene3D" id="1.10.1520.10">
    <property type="entry name" value="Ribonuclease III domain"/>
    <property type="match status" value="1"/>
</dbReference>
<keyword evidence="5 9" id="KW-0540">Nuclease</keyword>
<comment type="subunit">
    <text evidence="9">Homodimer.</text>
</comment>
<dbReference type="GO" id="GO:0046872">
    <property type="term" value="F:metal ion binding"/>
    <property type="evidence" value="ECO:0007669"/>
    <property type="project" value="UniProtKB-KW"/>
</dbReference>
<feature type="domain" description="DRBM" evidence="10">
    <location>
        <begin position="161"/>
        <end position="229"/>
    </location>
</feature>
<feature type="active site" evidence="9">
    <location>
        <position position="123"/>
    </location>
</feature>
<keyword evidence="7 9" id="KW-0378">Hydrolase</keyword>
<evidence type="ECO:0000313" key="12">
    <source>
        <dbReference type="EMBL" id="KXB80793.1"/>
    </source>
</evidence>
<keyword evidence="9" id="KW-0460">Magnesium</keyword>
<dbReference type="GO" id="GO:0006397">
    <property type="term" value="P:mRNA processing"/>
    <property type="evidence" value="ECO:0007669"/>
    <property type="project" value="UniProtKB-UniRule"/>
</dbReference>
<dbReference type="Pfam" id="PF00035">
    <property type="entry name" value="dsrm"/>
    <property type="match status" value="1"/>
</dbReference>
<dbReference type="Pfam" id="PF14622">
    <property type="entry name" value="Ribonucleas_3_3"/>
    <property type="match status" value="1"/>
</dbReference>
<keyword evidence="6 9" id="KW-0255">Endonuclease</keyword>
<dbReference type="PANTHER" id="PTHR11207:SF0">
    <property type="entry name" value="RIBONUCLEASE 3"/>
    <property type="match status" value="1"/>
</dbReference>
<keyword evidence="8 9" id="KW-0694">RNA-binding</keyword>
<dbReference type="EC" id="3.1.26.3" evidence="9"/>
<reference evidence="12 14" key="1">
    <citation type="submission" date="2016-01" db="EMBL/GenBank/DDBJ databases">
        <authorList>
            <person name="Mitreva M."/>
            <person name="Pepin K.H."/>
            <person name="Mihindukulasuriya K.A."/>
            <person name="Fulton R."/>
            <person name="Fronick C."/>
            <person name="O'Laughlin M."/>
            <person name="Miner T."/>
            <person name="Herter B."/>
            <person name="Rosa B.A."/>
            <person name="Cordes M."/>
            <person name="Tomlinson C."/>
            <person name="Wollam A."/>
            <person name="Palsikar V.B."/>
            <person name="Mardis E.R."/>
            <person name="Wilson R.K."/>
        </authorList>
    </citation>
    <scope>NUCLEOTIDE SEQUENCE [LARGE SCALE GENOMIC DNA]</scope>
    <source>
        <strain evidence="12 14">DNF00696</strain>
    </source>
</reference>
<evidence type="ECO:0000313" key="15">
    <source>
        <dbReference type="Proteomes" id="UP000243201"/>
    </source>
</evidence>
<keyword evidence="3 9" id="KW-0698">rRNA processing</keyword>
<dbReference type="PANTHER" id="PTHR11207">
    <property type="entry name" value="RIBONUCLEASE III"/>
    <property type="match status" value="1"/>
</dbReference>
<evidence type="ECO:0000256" key="9">
    <source>
        <dbReference type="HAMAP-Rule" id="MF_00104"/>
    </source>
</evidence>
<dbReference type="InterPro" id="IPR014720">
    <property type="entry name" value="dsRBD_dom"/>
</dbReference>
<feature type="domain" description="RNase III" evidence="11">
    <location>
        <begin position="8"/>
        <end position="134"/>
    </location>
</feature>
<evidence type="ECO:0000256" key="1">
    <source>
        <dbReference type="ARBA" id="ARBA00000109"/>
    </source>
</evidence>
<dbReference type="CDD" id="cd10845">
    <property type="entry name" value="DSRM_RNAse_III_family"/>
    <property type="match status" value="1"/>
</dbReference>
<dbReference type="Gene3D" id="3.30.160.20">
    <property type="match status" value="1"/>
</dbReference>
<evidence type="ECO:0000259" key="11">
    <source>
        <dbReference type="PROSITE" id="PS50142"/>
    </source>
</evidence>
<reference evidence="13 15" key="2">
    <citation type="submission" date="2017-09" db="EMBL/GenBank/DDBJ databases">
        <title>Bacterial strain isolated from the female urinary microbiota.</title>
        <authorList>
            <person name="Thomas-White K."/>
            <person name="Kumar N."/>
            <person name="Forster S."/>
            <person name="Putonti C."/>
            <person name="Lawley T."/>
            <person name="Wolfe A.J."/>
        </authorList>
    </citation>
    <scope>NUCLEOTIDE SEQUENCE [LARGE SCALE GENOMIC DNA]</scope>
    <source>
        <strain evidence="13 15">UMB0744</strain>
    </source>
</reference>
<dbReference type="AlphaFoldDB" id="A0AB34WZY5"/>
<dbReference type="Proteomes" id="UP000243201">
    <property type="component" value="Unassembled WGS sequence"/>
</dbReference>
<evidence type="ECO:0000256" key="2">
    <source>
        <dbReference type="ARBA" id="ARBA00010183"/>
    </source>
</evidence>
<comment type="catalytic activity">
    <reaction evidence="1 9">
        <text>Endonucleolytic cleavage to 5'-phosphomonoester.</text>
        <dbReference type="EC" id="3.1.26.3"/>
    </reaction>
</comment>
<dbReference type="GO" id="GO:0003725">
    <property type="term" value="F:double-stranded RNA binding"/>
    <property type="evidence" value="ECO:0007669"/>
    <property type="project" value="TreeGrafter"/>
</dbReference>
<evidence type="ECO:0000256" key="8">
    <source>
        <dbReference type="ARBA" id="ARBA00022884"/>
    </source>
</evidence>
<comment type="subcellular location">
    <subcellularLocation>
        <location evidence="9">Cytoplasm</location>
    </subcellularLocation>
</comment>
<dbReference type="InterPro" id="IPR011907">
    <property type="entry name" value="RNase_III"/>
</dbReference>
<evidence type="ECO:0000256" key="3">
    <source>
        <dbReference type="ARBA" id="ARBA00022552"/>
    </source>
</evidence>
<sequence>MSRGSQDLAELLTRWGIELDPEMVVLALTHRSFAHEQDNLPNNERLEFLGDAVLQLIVTERLYQTYPTHPEGHLAKMRSATVSQPALARVARDINLGEFILLGRGEEKTKGREKDSILSDTVEAMIGATYLCHGLEATRKVVENLLQDLLDHALERGAVMDWKTTLQELTGQLGVRSVEFAVEGTGPDHDRRFTARALIGDRVIGSGKGRSKKVAEHEAARQAVMALREEHGVTTPLGF</sequence>
<evidence type="ECO:0000256" key="4">
    <source>
        <dbReference type="ARBA" id="ARBA00022664"/>
    </source>
</evidence>
<dbReference type="SMART" id="SM00358">
    <property type="entry name" value="DSRM"/>
    <property type="match status" value="1"/>
</dbReference>
<dbReference type="GO" id="GO:0019843">
    <property type="term" value="F:rRNA binding"/>
    <property type="evidence" value="ECO:0007669"/>
    <property type="project" value="UniProtKB-KW"/>
</dbReference>
<evidence type="ECO:0000313" key="13">
    <source>
        <dbReference type="EMBL" id="PMB90577.1"/>
    </source>
</evidence>
<dbReference type="SMART" id="SM00535">
    <property type="entry name" value="RIBOc"/>
    <property type="match status" value="1"/>
</dbReference>
<proteinExistence type="inferred from homology"/>
<keyword evidence="15" id="KW-1185">Reference proteome</keyword>
<dbReference type="GO" id="GO:0005737">
    <property type="term" value="C:cytoplasm"/>
    <property type="evidence" value="ECO:0007669"/>
    <property type="project" value="UniProtKB-SubCell"/>
</dbReference>
<name>A0AB34WZY5_9ACTO</name>
<evidence type="ECO:0000256" key="6">
    <source>
        <dbReference type="ARBA" id="ARBA00022759"/>
    </source>
</evidence>
<dbReference type="SUPFAM" id="SSF54768">
    <property type="entry name" value="dsRNA-binding domain-like"/>
    <property type="match status" value="1"/>
</dbReference>
<dbReference type="GO" id="GO:0010468">
    <property type="term" value="P:regulation of gene expression"/>
    <property type="evidence" value="ECO:0007669"/>
    <property type="project" value="TreeGrafter"/>
</dbReference>
<evidence type="ECO:0000313" key="14">
    <source>
        <dbReference type="Proteomes" id="UP000070572"/>
    </source>
</evidence>
<dbReference type="RefSeq" id="WP_022864115.1">
    <property type="nucleotide sequence ID" value="NZ_CAUPGC010000001.1"/>
</dbReference>
<feature type="binding site" evidence="9">
    <location>
        <position position="47"/>
    </location>
    <ligand>
        <name>Mg(2+)</name>
        <dbReference type="ChEBI" id="CHEBI:18420"/>
    </ligand>
</feature>
<dbReference type="PROSITE" id="PS50137">
    <property type="entry name" value="DS_RBD"/>
    <property type="match status" value="1"/>
</dbReference>
<accession>A0AB34WZY5</accession>
<dbReference type="HAMAP" id="MF_00104">
    <property type="entry name" value="RNase_III"/>
    <property type="match status" value="1"/>
</dbReference>
<keyword evidence="9" id="KW-0963">Cytoplasm</keyword>
<feature type="binding site" evidence="9">
    <location>
        <position position="120"/>
    </location>
    <ligand>
        <name>Mg(2+)</name>
        <dbReference type="ChEBI" id="CHEBI:18420"/>
    </ligand>
</feature>
<dbReference type="SUPFAM" id="SSF69065">
    <property type="entry name" value="RNase III domain-like"/>
    <property type="match status" value="1"/>
</dbReference>
<keyword evidence="4 9" id="KW-0507">mRNA processing</keyword>
<dbReference type="NCBIfam" id="TIGR02191">
    <property type="entry name" value="RNaseIII"/>
    <property type="match status" value="1"/>
</dbReference>
<organism evidence="12 14">
    <name type="scientific">Varibaculum cambriense</name>
    <dbReference type="NCBI Taxonomy" id="184870"/>
    <lineage>
        <taxon>Bacteria</taxon>
        <taxon>Bacillati</taxon>
        <taxon>Actinomycetota</taxon>
        <taxon>Actinomycetes</taxon>
        <taxon>Actinomycetales</taxon>
        <taxon>Actinomycetaceae</taxon>
        <taxon>Varibaculum</taxon>
    </lineage>
</organism>
<feature type="active site" evidence="9">
    <location>
        <position position="51"/>
    </location>
</feature>
<comment type="cofactor">
    <cofactor evidence="9">
        <name>Mg(2+)</name>
        <dbReference type="ChEBI" id="CHEBI:18420"/>
    </cofactor>
</comment>
<evidence type="ECO:0000259" key="10">
    <source>
        <dbReference type="PROSITE" id="PS50137"/>
    </source>
</evidence>
<dbReference type="GeneID" id="78353195"/>
<evidence type="ECO:0000256" key="7">
    <source>
        <dbReference type="ARBA" id="ARBA00022801"/>
    </source>
</evidence>
<dbReference type="GO" id="GO:0004525">
    <property type="term" value="F:ribonuclease III activity"/>
    <property type="evidence" value="ECO:0007669"/>
    <property type="project" value="UniProtKB-UniRule"/>
</dbReference>
<keyword evidence="9" id="KW-0819">tRNA processing</keyword>
<gene>
    <name evidence="9" type="primary">rnc</name>
    <name evidence="13" type="ORF">CJ240_02250</name>
    <name evidence="12" type="ORF">HMPREF1862_01100</name>
</gene>
<evidence type="ECO:0000256" key="5">
    <source>
        <dbReference type="ARBA" id="ARBA00022722"/>
    </source>
</evidence>
<dbReference type="InterPro" id="IPR036389">
    <property type="entry name" value="RNase_III_sf"/>
</dbReference>
<dbReference type="FunFam" id="1.10.1520.10:FF:000001">
    <property type="entry name" value="Ribonuclease 3"/>
    <property type="match status" value="1"/>
</dbReference>
<comment type="similarity">
    <text evidence="2">Belongs to the ribonuclease III family.</text>
</comment>
<dbReference type="EMBL" id="LSDN01000014">
    <property type="protein sequence ID" value="KXB80793.1"/>
    <property type="molecule type" value="Genomic_DNA"/>
</dbReference>
<dbReference type="CDD" id="cd00593">
    <property type="entry name" value="RIBOc"/>
    <property type="match status" value="1"/>
</dbReference>
<feature type="binding site" evidence="9">
    <location>
        <position position="123"/>
    </location>
    <ligand>
        <name>Mg(2+)</name>
        <dbReference type="ChEBI" id="CHEBI:18420"/>
    </ligand>
</feature>
<dbReference type="PROSITE" id="PS50142">
    <property type="entry name" value="RNASE_3_2"/>
    <property type="match status" value="1"/>
</dbReference>
<dbReference type="GO" id="GO:0008033">
    <property type="term" value="P:tRNA processing"/>
    <property type="evidence" value="ECO:0007669"/>
    <property type="project" value="UniProtKB-KW"/>
</dbReference>
<keyword evidence="9" id="KW-0479">Metal-binding</keyword>